<dbReference type="OrthoDB" id="5685783at2"/>
<feature type="region of interest" description="Disordered" evidence="1">
    <location>
        <begin position="54"/>
        <end position="73"/>
    </location>
</feature>
<reference evidence="2 3" key="1">
    <citation type="submission" date="2016-10" db="EMBL/GenBank/DDBJ databases">
        <title>Rodentibacter gen. nov. and new species.</title>
        <authorList>
            <person name="Christensen H."/>
        </authorList>
    </citation>
    <scope>NUCLEOTIDE SEQUENCE [LARGE SCALE GENOMIC DNA]</scope>
    <source>
        <strain evidence="2 3">Ac69</strain>
    </source>
</reference>
<name>A0A1V3IC83_9PAST</name>
<accession>A0A1V3IC83</accession>
<organism evidence="2 3">
    <name type="scientific">Rodentibacter heidelbergensis</name>
    <dbReference type="NCBI Taxonomy" id="1908258"/>
    <lineage>
        <taxon>Bacteria</taxon>
        <taxon>Pseudomonadati</taxon>
        <taxon>Pseudomonadota</taxon>
        <taxon>Gammaproteobacteria</taxon>
        <taxon>Pasteurellales</taxon>
        <taxon>Pasteurellaceae</taxon>
        <taxon>Rodentibacter</taxon>
    </lineage>
</organism>
<evidence type="ECO:0000313" key="3">
    <source>
        <dbReference type="Proteomes" id="UP000189437"/>
    </source>
</evidence>
<dbReference type="AlphaFoldDB" id="A0A1V3IC83"/>
<gene>
    <name evidence="2" type="ORF">BKK48_02085</name>
</gene>
<evidence type="ECO:0000256" key="1">
    <source>
        <dbReference type="SAM" id="MobiDB-lite"/>
    </source>
</evidence>
<evidence type="ECO:0000313" key="2">
    <source>
        <dbReference type="EMBL" id="OOF37377.1"/>
    </source>
</evidence>
<protein>
    <submittedName>
        <fullName evidence="2">Uncharacterized protein</fullName>
    </submittedName>
</protein>
<dbReference type="STRING" id="1908258.BKK48_02085"/>
<keyword evidence="3" id="KW-1185">Reference proteome</keyword>
<sequence>MEEKTIEAHAADLLHATNLFLNHSVQCLVKQGAIQPSERNALMREYSRLMAEQTRESDRISNETQAHSFILSY</sequence>
<dbReference type="Proteomes" id="UP000189437">
    <property type="component" value="Unassembled WGS sequence"/>
</dbReference>
<comment type="caution">
    <text evidence="2">The sequence shown here is derived from an EMBL/GenBank/DDBJ whole genome shotgun (WGS) entry which is preliminary data.</text>
</comment>
<dbReference type="RefSeq" id="WP_077426552.1">
    <property type="nucleotide sequence ID" value="NZ_MLHH01000004.1"/>
</dbReference>
<proteinExistence type="predicted"/>
<dbReference type="EMBL" id="MLHH01000004">
    <property type="protein sequence ID" value="OOF37377.1"/>
    <property type="molecule type" value="Genomic_DNA"/>
</dbReference>